<dbReference type="PANTHER" id="PTHR48100:SF24">
    <property type="entry name" value="PHOSPHOGLYCERATE MUTASE"/>
    <property type="match status" value="1"/>
</dbReference>
<dbReference type="InterPro" id="IPR029033">
    <property type="entry name" value="His_PPase_superfam"/>
</dbReference>
<dbReference type="Pfam" id="PF00300">
    <property type="entry name" value="His_Phos_1"/>
    <property type="match status" value="1"/>
</dbReference>
<dbReference type="AlphaFoldDB" id="A0A1Y2D6S0"/>
<dbReference type="InterPro" id="IPR050275">
    <property type="entry name" value="PGM_Phosphatase"/>
</dbReference>
<keyword evidence="2" id="KW-1185">Reference proteome</keyword>
<reference evidence="1 2" key="1">
    <citation type="submission" date="2016-07" db="EMBL/GenBank/DDBJ databases">
        <title>Pervasive Adenine N6-methylation of Active Genes in Fungi.</title>
        <authorList>
            <consortium name="DOE Joint Genome Institute"/>
            <person name="Mondo S.J."/>
            <person name="Dannebaum R.O."/>
            <person name="Kuo R.C."/>
            <person name="Labutti K."/>
            <person name="Haridas S."/>
            <person name="Kuo A."/>
            <person name="Salamov A."/>
            <person name="Ahrendt S.R."/>
            <person name="Lipzen A."/>
            <person name="Sullivan W."/>
            <person name="Andreopoulos W.B."/>
            <person name="Clum A."/>
            <person name="Lindquist E."/>
            <person name="Daum C."/>
            <person name="Ramamoorthy G.K."/>
            <person name="Gryganskyi A."/>
            <person name="Culley D."/>
            <person name="Magnuson J.K."/>
            <person name="James T.Y."/>
            <person name="O'Malley M.A."/>
            <person name="Stajich J.E."/>
            <person name="Spatafora J.W."/>
            <person name="Visel A."/>
            <person name="Grigoriev I.V."/>
        </authorList>
    </citation>
    <scope>NUCLEOTIDE SEQUENCE [LARGE SCALE GENOMIC DNA]</scope>
    <source>
        <strain evidence="1 2">CBS 129021</strain>
    </source>
</reference>
<dbReference type="SUPFAM" id="SSF53254">
    <property type="entry name" value="Phosphoglycerate mutase-like"/>
    <property type="match status" value="1"/>
</dbReference>
<organism evidence="1 2">
    <name type="scientific">Pseudomassariella vexata</name>
    <dbReference type="NCBI Taxonomy" id="1141098"/>
    <lineage>
        <taxon>Eukaryota</taxon>
        <taxon>Fungi</taxon>
        <taxon>Dikarya</taxon>
        <taxon>Ascomycota</taxon>
        <taxon>Pezizomycotina</taxon>
        <taxon>Sordariomycetes</taxon>
        <taxon>Xylariomycetidae</taxon>
        <taxon>Amphisphaeriales</taxon>
        <taxon>Pseudomassariaceae</taxon>
        <taxon>Pseudomassariella</taxon>
    </lineage>
</organism>
<name>A0A1Y2D6S0_9PEZI</name>
<dbReference type="EMBL" id="MCFJ01000030">
    <property type="protein sequence ID" value="ORY54983.1"/>
    <property type="molecule type" value="Genomic_DNA"/>
</dbReference>
<dbReference type="InterPro" id="IPR013078">
    <property type="entry name" value="His_Pase_superF_clade-1"/>
</dbReference>
<dbReference type="RefSeq" id="XP_040709430.1">
    <property type="nucleotide sequence ID" value="XM_040863142.1"/>
</dbReference>
<evidence type="ECO:0000313" key="1">
    <source>
        <dbReference type="EMBL" id="ORY54983.1"/>
    </source>
</evidence>
<dbReference type="InParanoid" id="A0A1Y2D6S0"/>
<dbReference type="SMART" id="SM00855">
    <property type="entry name" value="PGAM"/>
    <property type="match status" value="1"/>
</dbReference>
<sequence length="233" mass="25795">MPPTLILVRHAQALHNVNKDYDIPDPDLSVLGLQQLEALRKSLMENSLAQNAGLIITSPMRRTIQTALGSVDWLMDKGIKLEADANWQENSAKPCDTGTPAPLLGAEFPSVDLSSLDPIYPDKTTPAGARYSYTKKAILNRSQTALKRLYDRPEKVIIVVSHSGFLRLGVSGCCFFNADYRIFDFSERNSPEDAYKLAQRQETEEKGGGLGWSLKKEVMLGSDLPDEMPEIDA</sequence>
<dbReference type="PANTHER" id="PTHR48100">
    <property type="entry name" value="BROAD-SPECIFICITY PHOSPHATASE YOR283W-RELATED"/>
    <property type="match status" value="1"/>
</dbReference>
<gene>
    <name evidence="1" type="ORF">BCR38DRAFT_479289</name>
</gene>
<dbReference type="GeneID" id="63779354"/>
<comment type="caution">
    <text evidence="1">The sequence shown here is derived from an EMBL/GenBank/DDBJ whole genome shotgun (WGS) entry which is preliminary data.</text>
</comment>
<dbReference type="Gene3D" id="3.40.50.1240">
    <property type="entry name" value="Phosphoglycerate mutase-like"/>
    <property type="match status" value="1"/>
</dbReference>
<protein>
    <submittedName>
        <fullName evidence="1">Histidine phosphatase superfamily</fullName>
    </submittedName>
</protein>
<accession>A0A1Y2D6S0</accession>
<dbReference type="OrthoDB" id="496981at2759"/>
<dbReference type="CDD" id="cd07067">
    <property type="entry name" value="HP_PGM_like"/>
    <property type="match status" value="1"/>
</dbReference>
<dbReference type="GO" id="GO:0016791">
    <property type="term" value="F:phosphatase activity"/>
    <property type="evidence" value="ECO:0007669"/>
    <property type="project" value="TreeGrafter"/>
</dbReference>
<dbReference type="Proteomes" id="UP000193689">
    <property type="component" value="Unassembled WGS sequence"/>
</dbReference>
<evidence type="ECO:0000313" key="2">
    <source>
        <dbReference type="Proteomes" id="UP000193689"/>
    </source>
</evidence>
<proteinExistence type="predicted"/>
<dbReference type="GO" id="GO:0005737">
    <property type="term" value="C:cytoplasm"/>
    <property type="evidence" value="ECO:0007669"/>
    <property type="project" value="TreeGrafter"/>
</dbReference>